<dbReference type="InterPro" id="IPR001680">
    <property type="entry name" value="WD40_rpt"/>
</dbReference>
<dbReference type="InterPro" id="IPR001810">
    <property type="entry name" value="F-box_dom"/>
</dbReference>
<gene>
    <name evidence="3" type="ORF">AMSG_09425</name>
</gene>
<proteinExistence type="predicted"/>
<accession>A0A0L0DLJ9</accession>
<dbReference type="PROSITE" id="PS50082">
    <property type="entry name" value="WD_REPEATS_2"/>
    <property type="match status" value="1"/>
</dbReference>
<keyword evidence="1" id="KW-0853">WD repeat</keyword>
<dbReference type="Proteomes" id="UP000054408">
    <property type="component" value="Unassembled WGS sequence"/>
</dbReference>
<dbReference type="STRING" id="461836.A0A0L0DLJ9"/>
<evidence type="ECO:0000256" key="1">
    <source>
        <dbReference type="PROSITE-ProRule" id="PRU00221"/>
    </source>
</evidence>
<dbReference type="RefSeq" id="XP_013754787.1">
    <property type="nucleotide sequence ID" value="XM_013899333.1"/>
</dbReference>
<dbReference type="GeneID" id="25567888"/>
<dbReference type="Pfam" id="PF12937">
    <property type="entry name" value="F-box-like"/>
    <property type="match status" value="1"/>
</dbReference>
<sequence>MIDRFPDELRLYICEFLPTRDLLALSCASRDWRRLATDSLLWRRRYACELAPLMGDGCVTSGGSDGRDEDSDSRESEWFVRYGLTMRVLSRLARPDAAASMERVALADDVHARCLAHHAAMDVLLAGCKRGVLLTTPLSNRSSTRGDRGRRSPVELVPTAVQVADRDAVNSMCLLPGAPSLVALGLGRQLGGSLVFDLETASPVATLTGHADSVFALAACAQRPWVVSGGGQDDNSALVFDVNSPDAALRTLPHRGSVRALAFDPAAPSVLYSGSLDKYVRCWDLRAPAREPALELALAAGVHALELPILSSSGDGQTLVVSVGRPHNAVYAIDTRAPHAGPTVNARYHSSAVSSLAGNAFSLASVSYDGTVAAVPMASWLAGEVTTPTATYGIPKTAKGRVARGEDVLALTARNVALATASSAGLHVWV</sequence>
<dbReference type="InterPro" id="IPR015943">
    <property type="entry name" value="WD40/YVTN_repeat-like_dom_sf"/>
</dbReference>
<feature type="domain" description="F-box" evidence="2">
    <location>
        <begin position="1"/>
        <end position="45"/>
    </location>
</feature>
<dbReference type="SMART" id="SM00256">
    <property type="entry name" value="FBOX"/>
    <property type="match status" value="1"/>
</dbReference>
<feature type="repeat" description="WD" evidence="1">
    <location>
        <begin position="251"/>
        <end position="286"/>
    </location>
</feature>
<dbReference type="OrthoDB" id="10257471at2759"/>
<dbReference type="Pfam" id="PF00400">
    <property type="entry name" value="WD40"/>
    <property type="match status" value="2"/>
</dbReference>
<dbReference type="EMBL" id="GL349478">
    <property type="protein sequence ID" value="KNC53120.1"/>
    <property type="molecule type" value="Genomic_DNA"/>
</dbReference>
<keyword evidence="4" id="KW-1185">Reference proteome</keyword>
<protein>
    <recommendedName>
        <fullName evidence="2">F-box domain-containing protein</fullName>
    </recommendedName>
</protein>
<dbReference type="SUPFAM" id="SSF81383">
    <property type="entry name" value="F-box domain"/>
    <property type="match status" value="1"/>
</dbReference>
<dbReference type="AlphaFoldDB" id="A0A0L0DLJ9"/>
<dbReference type="PANTHER" id="PTHR19855:SF11">
    <property type="entry name" value="RIBOSOME BIOGENESIS PROTEIN WDR12"/>
    <property type="match status" value="1"/>
</dbReference>
<dbReference type="PANTHER" id="PTHR19855">
    <property type="entry name" value="WD40 REPEAT PROTEIN 12, 37"/>
    <property type="match status" value="1"/>
</dbReference>
<dbReference type="Gene3D" id="1.20.1280.50">
    <property type="match status" value="1"/>
</dbReference>
<dbReference type="Gene3D" id="2.130.10.10">
    <property type="entry name" value="YVTN repeat-like/Quinoprotein amine dehydrogenase"/>
    <property type="match status" value="1"/>
</dbReference>
<dbReference type="PROSITE" id="PS50181">
    <property type="entry name" value="FBOX"/>
    <property type="match status" value="1"/>
</dbReference>
<dbReference type="SUPFAM" id="SSF50978">
    <property type="entry name" value="WD40 repeat-like"/>
    <property type="match status" value="1"/>
</dbReference>
<dbReference type="InterPro" id="IPR036047">
    <property type="entry name" value="F-box-like_dom_sf"/>
</dbReference>
<evidence type="ECO:0000313" key="4">
    <source>
        <dbReference type="Proteomes" id="UP000054408"/>
    </source>
</evidence>
<dbReference type="InterPro" id="IPR036322">
    <property type="entry name" value="WD40_repeat_dom_sf"/>
</dbReference>
<name>A0A0L0DLJ9_THETB</name>
<dbReference type="PROSITE" id="PS50294">
    <property type="entry name" value="WD_REPEATS_REGION"/>
    <property type="match status" value="1"/>
</dbReference>
<reference evidence="3 4" key="1">
    <citation type="submission" date="2010-05" db="EMBL/GenBank/DDBJ databases">
        <title>The Genome Sequence of Thecamonas trahens ATCC 50062.</title>
        <authorList>
            <consortium name="The Broad Institute Genome Sequencing Platform"/>
            <person name="Russ C."/>
            <person name="Cuomo C."/>
            <person name="Shea T."/>
            <person name="Young S.K."/>
            <person name="Zeng Q."/>
            <person name="Koehrsen M."/>
            <person name="Haas B."/>
            <person name="Borodovsky M."/>
            <person name="Guigo R."/>
            <person name="Alvarado L."/>
            <person name="Berlin A."/>
            <person name="Bochicchio J."/>
            <person name="Borenstein D."/>
            <person name="Chapman S."/>
            <person name="Chen Z."/>
            <person name="Freedman E."/>
            <person name="Gellesch M."/>
            <person name="Goldberg J."/>
            <person name="Griggs A."/>
            <person name="Gujja S."/>
            <person name="Heilman E."/>
            <person name="Heiman D."/>
            <person name="Hepburn T."/>
            <person name="Howarth C."/>
            <person name="Jen D."/>
            <person name="Larson L."/>
            <person name="Mehta T."/>
            <person name="Park D."/>
            <person name="Pearson M."/>
            <person name="Roberts A."/>
            <person name="Saif S."/>
            <person name="Shenoy N."/>
            <person name="Sisk P."/>
            <person name="Stolte C."/>
            <person name="Sykes S."/>
            <person name="Thomson T."/>
            <person name="Walk T."/>
            <person name="White J."/>
            <person name="Yandava C."/>
            <person name="Burger G."/>
            <person name="Gray M.W."/>
            <person name="Holland P.W.H."/>
            <person name="King N."/>
            <person name="Lang F.B.F."/>
            <person name="Roger A.J."/>
            <person name="Ruiz-Trillo I."/>
            <person name="Lander E."/>
            <person name="Nusbaum C."/>
        </authorList>
    </citation>
    <scope>NUCLEOTIDE SEQUENCE [LARGE SCALE GENOMIC DNA]</scope>
    <source>
        <strain evidence="3 4">ATCC 50062</strain>
    </source>
</reference>
<evidence type="ECO:0000313" key="3">
    <source>
        <dbReference type="EMBL" id="KNC53120.1"/>
    </source>
</evidence>
<evidence type="ECO:0000259" key="2">
    <source>
        <dbReference type="PROSITE" id="PS50181"/>
    </source>
</evidence>
<dbReference type="SMART" id="SM00320">
    <property type="entry name" value="WD40"/>
    <property type="match status" value="2"/>
</dbReference>
<organism evidence="3 4">
    <name type="scientific">Thecamonas trahens ATCC 50062</name>
    <dbReference type="NCBI Taxonomy" id="461836"/>
    <lineage>
        <taxon>Eukaryota</taxon>
        <taxon>Apusozoa</taxon>
        <taxon>Apusomonadida</taxon>
        <taxon>Apusomonadidae</taxon>
        <taxon>Thecamonas</taxon>
    </lineage>
</organism>